<evidence type="ECO:0000256" key="8">
    <source>
        <dbReference type="ARBA" id="ARBA00022840"/>
    </source>
</evidence>
<protein>
    <recommendedName>
        <fullName evidence="4 11">Phosphoribosylaminoimidazole-succinocarboxamide synthase</fullName>
        <ecNumber evidence="3 11">6.3.2.6</ecNumber>
    </recommendedName>
    <alternativeName>
        <fullName evidence="9 11">SAICAR synthetase</fullName>
    </alternativeName>
</protein>
<proteinExistence type="inferred from homology"/>
<evidence type="ECO:0000256" key="9">
    <source>
        <dbReference type="ARBA" id="ARBA00030409"/>
    </source>
</evidence>
<organism evidence="13 14">
    <name type="scientific">Candidatus Nitrosacidococcus tergens</name>
    <dbReference type="NCBI Taxonomy" id="553981"/>
    <lineage>
        <taxon>Bacteria</taxon>
        <taxon>Pseudomonadati</taxon>
        <taxon>Pseudomonadota</taxon>
        <taxon>Gammaproteobacteria</taxon>
        <taxon>Chromatiales</taxon>
        <taxon>Chromatiaceae</taxon>
        <taxon>Candidatus Nitrosacidococcus</taxon>
    </lineage>
</organism>
<dbReference type="PROSITE" id="PS01058">
    <property type="entry name" value="SAICAR_SYNTHETASE_2"/>
    <property type="match status" value="1"/>
</dbReference>
<evidence type="ECO:0000256" key="11">
    <source>
        <dbReference type="HAMAP-Rule" id="MF_00137"/>
    </source>
</evidence>
<dbReference type="AlphaFoldDB" id="A0A7G1QB01"/>
<dbReference type="EC" id="6.3.2.6" evidence="3 11"/>
<dbReference type="SUPFAM" id="SSF56104">
    <property type="entry name" value="SAICAR synthase-like"/>
    <property type="match status" value="1"/>
</dbReference>
<keyword evidence="8 11" id="KW-0067">ATP-binding</keyword>
<dbReference type="GO" id="GO:0004639">
    <property type="term" value="F:phosphoribosylaminoimidazolesuccinocarboxamide synthase activity"/>
    <property type="evidence" value="ECO:0007669"/>
    <property type="project" value="UniProtKB-UniRule"/>
</dbReference>
<evidence type="ECO:0000256" key="1">
    <source>
        <dbReference type="ARBA" id="ARBA00004672"/>
    </source>
</evidence>
<accession>A0A7G1QB01</accession>
<reference evidence="13 14" key="1">
    <citation type="submission" date="2020-03" db="EMBL/GenBank/DDBJ databases">
        <authorList>
            <person name="Picone N."/>
        </authorList>
    </citation>
    <scope>NUCLEOTIDE SEQUENCE [LARGE SCALE GENOMIC DNA]</scope>
    <source>
        <strain evidence="13">NSCAC1</strain>
    </source>
</reference>
<keyword evidence="14" id="KW-1185">Reference proteome</keyword>
<comment type="similarity">
    <text evidence="2 11">Belongs to the SAICAR synthetase family.</text>
</comment>
<evidence type="ECO:0000259" key="12">
    <source>
        <dbReference type="Pfam" id="PF01259"/>
    </source>
</evidence>
<dbReference type="PROSITE" id="PS01057">
    <property type="entry name" value="SAICAR_SYNTHETASE_1"/>
    <property type="match status" value="1"/>
</dbReference>
<comment type="catalytic activity">
    <reaction evidence="10 11">
        <text>5-amino-1-(5-phospho-D-ribosyl)imidazole-4-carboxylate + L-aspartate + ATP = (2S)-2-[5-amino-1-(5-phospho-beta-D-ribosyl)imidazole-4-carboxamido]succinate + ADP + phosphate + 2 H(+)</text>
        <dbReference type="Rhea" id="RHEA:22628"/>
        <dbReference type="ChEBI" id="CHEBI:15378"/>
        <dbReference type="ChEBI" id="CHEBI:29991"/>
        <dbReference type="ChEBI" id="CHEBI:30616"/>
        <dbReference type="ChEBI" id="CHEBI:43474"/>
        <dbReference type="ChEBI" id="CHEBI:58443"/>
        <dbReference type="ChEBI" id="CHEBI:77657"/>
        <dbReference type="ChEBI" id="CHEBI:456216"/>
        <dbReference type="EC" id="6.3.2.6"/>
    </reaction>
</comment>
<dbReference type="HAMAP" id="MF_00137">
    <property type="entry name" value="SAICAR_synth"/>
    <property type="match status" value="1"/>
</dbReference>
<dbReference type="Gene3D" id="3.30.200.20">
    <property type="entry name" value="Phosphorylase Kinase, domain 1"/>
    <property type="match status" value="1"/>
</dbReference>
<dbReference type="Pfam" id="PF01259">
    <property type="entry name" value="SAICAR_synt"/>
    <property type="match status" value="1"/>
</dbReference>
<dbReference type="Gene3D" id="3.30.470.20">
    <property type="entry name" value="ATP-grasp fold, B domain"/>
    <property type="match status" value="1"/>
</dbReference>
<evidence type="ECO:0000256" key="4">
    <source>
        <dbReference type="ARBA" id="ARBA00016460"/>
    </source>
</evidence>
<dbReference type="InterPro" id="IPR050089">
    <property type="entry name" value="SAICAR_synthetase"/>
</dbReference>
<comment type="pathway">
    <text evidence="1 11">Purine metabolism; IMP biosynthesis via de novo pathway; 5-amino-1-(5-phospho-D-ribosyl)imidazole-4-carboxamide from 5-amino-1-(5-phospho-D-ribosyl)imidazole-4-carboxylate: step 1/2.</text>
</comment>
<dbReference type="PANTHER" id="PTHR43599:SF3">
    <property type="entry name" value="SI:DKEY-6E2.2"/>
    <property type="match status" value="1"/>
</dbReference>
<dbReference type="GO" id="GO:0009236">
    <property type="term" value="P:cobalamin biosynthetic process"/>
    <property type="evidence" value="ECO:0007669"/>
    <property type="project" value="InterPro"/>
</dbReference>
<evidence type="ECO:0000256" key="5">
    <source>
        <dbReference type="ARBA" id="ARBA00022598"/>
    </source>
</evidence>
<keyword evidence="7 11" id="KW-0658">Purine biosynthesis</keyword>
<evidence type="ECO:0000256" key="6">
    <source>
        <dbReference type="ARBA" id="ARBA00022741"/>
    </source>
</evidence>
<dbReference type="UniPathway" id="UPA00074">
    <property type="reaction ID" value="UER00131"/>
</dbReference>
<keyword evidence="6 11" id="KW-0547">Nucleotide-binding</keyword>
<dbReference type="NCBIfam" id="TIGR00081">
    <property type="entry name" value="purC"/>
    <property type="match status" value="1"/>
</dbReference>
<dbReference type="PANTHER" id="PTHR43599">
    <property type="entry name" value="MULTIFUNCTIONAL PROTEIN ADE2"/>
    <property type="match status" value="1"/>
</dbReference>
<keyword evidence="5 11" id="KW-0436">Ligase</keyword>
<dbReference type="InterPro" id="IPR028923">
    <property type="entry name" value="SAICAR_synt/ADE2_N"/>
</dbReference>
<dbReference type="GO" id="GO:0006189">
    <property type="term" value="P:'de novo' IMP biosynthetic process"/>
    <property type="evidence" value="ECO:0007669"/>
    <property type="project" value="UniProtKB-UniRule"/>
</dbReference>
<dbReference type="InterPro" id="IPR018236">
    <property type="entry name" value="SAICAR_synthetase_CS"/>
</dbReference>
<evidence type="ECO:0000313" key="14">
    <source>
        <dbReference type="Proteomes" id="UP000516072"/>
    </source>
</evidence>
<dbReference type="FunFam" id="3.30.200.20:FF:000086">
    <property type="entry name" value="Phosphoribosylaminoimidazole-succinocarboxamide synthase"/>
    <property type="match status" value="1"/>
</dbReference>
<gene>
    <name evidence="11 13" type="primary">purC</name>
    <name evidence="13" type="ORF">NSCAC_1290</name>
</gene>
<evidence type="ECO:0000256" key="10">
    <source>
        <dbReference type="ARBA" id="ARBA00048475"/>
    </source>
</evidence>
<dbReference type="GO" id="GO:0005829">
    <property type="term" value="C:cytosol"/>
    <property type="evidence" value="ECO:0007669"/>
    <property type="project" value="TreeGrafter"/>
</dbReference>
<evidence type="ECO:0000256" key="3">
    <source>
        <dbReference type="ARBA" id="ARBA00012217"/>
    </source>
</evidence>
<sequence>MMEYTKQIKLYSGKAKTVYTTNDSKLLILHFRDDTSAFDGGKTEQFSKKGEINNKFNAFIMEKLDQVGIPTHFEKLIGPQESLVKNLEMLPIECVVRNIATGSLCRRLGVQDGEDLEPPIFEFFLKNDTLHDPMINEYHIETFGWATKNQVEQMKIYTFRVNDFLKKLFLDAGLLLVDYKLEFGDYQGQLILGDEFTPDGCRLWDIETRKKLDKDRFRHGLGGLIEAYEEVARRIGTLL</sequence>
<dbReference type="EMBL" id="LR778175">
    <property type="protein sequence ID" value="CAB1276675.1"/>
    <property type="molecule type" value="Genomic_DNA"/>
</dbReference>
<dbReference type="InterPro" id="IPR001636">
    <property type="entry name" value="SAICAR_synth"/>
</dbReference>
<dbReference type="InterPro" id="IPR033934">
    <property type="entry name" value="SAICAR_synt_PurC"/>
</dbReference>
<dbReference type="GO" id="GO:0005524">
    <property type="term" value="F:ATP binding"/>
    <property type="evidence" value="ECO:0007669"/>
    <property type="project" value="UniProtKB-KW"/>
</dbReference>
<evidence type="ECO:0000256" key="2">
    <source>
        <dbReference type="ARBA" id="ARBA00010190"/>
    </source>
</evidence>
<name>A0A7G1QB01_9GAMM</name>
<feature type="domain" description="SAICAR synthetase/ADE2 N-terminal" evidence="12">
    <location>
        <begin position="9"/>
        <end position="234"/>
    </location>
</feature>
<dbReference type="Proteomes" id="UP000516072">
    <property type="component" value="Chromosome"/>
</dbReference>
<evidence type="ECO:0000256" key="7">
    <source>
        <dbReference type="ARBA" id="ARBA00022755"/>
    </source>
</evidence>
<evidence type="ECO:0000313" key="13">
    <source>
        <dbReference type="EMBL" id="CAB1276675.1"/>
    </source>
</evidence>
<dbReference type="KEGG" id="ntg:NSCAC_1290"/>
<dbReference type="FunFam" id="3.30.470.20:FF:000006">
    <property type="entry name" value="Phosphoribosylaminoimidazole-succinocarboxamide synthase"/>
    <property type="match status" value="1"/>
</dbReference>
<dbReference type="CDD" id="cd01415">
    <property type="entry name" value="SAICAR_synt_PurC"/>
    <property type="match status" value="1"/>
</dbReference>